<dbReference type="PANTHER" id="PTHR30632:SF0">
    <property type="entry name" value="SULFATE-BINDING PROTEIN"/>
    <property type="match status" value="1"/>
</dbReference>
<proteinExistence type="predicted"/>
<dbReference type="Pfam" id="PF13531">
    <property type="entry name" value="SBP_bac_11"/>
    <property type="match status" value="1"/>
</dbReference>
<gene>
    <name evidence="2" type="ORF">DXZ20_34670</name>
</gene>
<dbReference type="Proteomes" id="UP000481033">
    <property type="component" value="Unassembled WGS sequence"/>
</dbReference>
<evidence type="ECO:0000313" key="3">
    <source>
        <dbReference type="Proteomes" id="UP000481033"/>
    </source>
</evidence>
<sequence>MVTKPVTSLAIIVASAGLAYAPLPGVNQSITIVSGSELQEPLKLLETRFEQQNPSIQINLEFQGSQDIVNKYIDDNNDFEPTVLIPANGQLLDELSQRWKAQYGDEPFYETPQPIAKTMLVAVSWPERAQALFPGGEFQWQRVEDAMTGGNWDKIGGNAAWGSFDFVTTDPTRSNSGQLTMSLWSQSEANSNSLNTGDFSKDNVQTLFGLVKRSVYQPPRSTDILLQEFITRGPNDADIATVYESIALHRWEQSSATQGQPYQILYLDPTIETISTAVIVRRDVNGGEANAARAFIDFLMEPGQQAVFVQHGFRPMNAKVDINSVPNSPWSKNIPGATTDPTGRVSTPPDRSVVEEVIRQWQRAN</sequence>
<feature type="signal peptide" evidence="1">
    <location>
        <begin position="1"/>
        <end position="21"/>
    </location>
</feature>
<protein>
    <submittedName>
        <fullName evidence="2">ABC transporter substrate-binding protein</fullName>
    </submittedName>
</protein>
<keyword evidence="3" id="KW-1185">Reference proteome</keyword>
<organism evidence="2 3">
    <name type="scientific">Adonisia turfae CCMR0081</name>
    <dbReference type="NCBI Taxonomy" id="2292702"/>
    <lineage>
        <taxon>Bacteria</taxon>
        <taxon>Bacillati</taxon>
        <taxon>Cyanobacteriota</taxon>
        <taxon>Adonisia</taxon>
        <taxon>Adonisia turfae</taxon>
    </lineage>
</organism>
<reference evidence="2 3" key="1">
    <citation type="journal article" date="2020" name="Microb. Ecol.">
        <title>Ecogenomics of the Marine Benthic Filamentous Cyanobacterium Adonisia.</title>
        <authorList>
            <person name="Walter J.M."/>
            <person name="Coutinho F.H."/>
            <person name="Leomil L."/>
            <person name="Hargreaves P.I."/>
            <person name="Campeao M.E."/>
            <person name="Vieira V.V."/>
            <person name="Silva B.S."/>
            <person name="Fistarol G.O."/>
            <person name="Salomon P.S."/>
            <person name="Sawabe T."/>
            <person name="Mino S."/>
            <person name="Hosokawa M."/>
            <person name="Miyashita H."/>
            <person name="Maruyama F."/>
            <person name="van Verk M.C."/>
            <person name="Dutilh B.E."/>
            <person name="Thompson C.C."/>
            <person name="Thompson F.L."/>
        </authorList>
    </citation>
    <scope>NUCLEOTIDE SEQUENCE [LARGE SCALE GENOMIC DNA]</scope>
    <source>
        <strain evidence="2 3">CCMR0081</strain>
    </source>
</reference>
<dbReference type="InterPro" id="IPR050682">
    <property type="entry name" value="ModA/WtpA"/>
</dbReference>
<dbReference type="RefSeq" id="WP_163703069.1">
    <property type="nucleotide sequence ID" value="NZ_QXHD01000004.1"/>
</dbReference>
<feature type="chain" id="PRO_5026720265" evidence="1">
    <location>
        <begin position="22"/>
        <end position="365"/>
    </location>
</feature>
<comment type="caution">
    <text evidence="2">The sequence shown here is derived from an EMBL/GenBank/DDBJ whole genome shotgun (WGS) entry which is preliminary data.</text>
</comment>
<dbReference type="GO" id="GO:0015689">
    <property type="term" value="P:molybdate ion transport"/>
    <property type="evidence" value="ECO:0007669"/>
    <property type="project" value="TreeGrafter"/>
</dbReference>
<evidence type="ECO:0000256" key="1">
    <source>
        <dbReference type="SAM" id="SignalP"/>
    </source>
</evidence>
<dbReference type="EMBL" id="QXHD01000004">
    <property type="protein sequence ID" value="NEZ60697.1"/>
    <property type="molecule type" value="Genomic_DNA"/>
</dbReference>
<keyword evidence="1" id="KW-0732">Signal</keyword>
<dbReference type="PANTHER" id="PTHR30632">
    <property type="entry name" value="MOLYBDATE-BINDING PERIPLASMIC PROTEIN"/>
    <property type="match status" value="1"/>
</dbReference>
<dbReference type="SUPFAM" id="SSF53850">
    <property type="entry name" value="Periplasmic binding protein-like II"/>
    <property type="match status" value="1"/>
</dbReference>
<dbReference type="GO" id="GO:0030973">
    <property type="term" value="F:molybdate ion binding"/>
    <property type="evidence" value="ECO:0007669"/>
    <property type="project" value="TreeGrafter"/>
</dbReference>
<dbReference type="AlphaFoldDB" id="A0A6M0RWT0"/>
<evidence type="ECO:0000313" key="2">
    <source>
        <dbReference type="EMBL" id="NEZ60697.1"/>
    </source>
</evidence>
<dbReference type="Gene3D" id="3.40.190.10">
    <property type="entry name" value="Periplasmic binding protein-like II"/>
    <property type="match status" value="2"/>
</dbReference>
<accession>A0A6M0RWT0</accession>
<name>A0A6M0RWT0_9CYAN</name>